<evidence type="ECO:0000313" key="2">
    <source>
        <dbReference type="EMBL" id="AQT06254.1"/>
    </source>
</evidence>
<name>A0A1U9LIG2_9PROT</name>
<dbReference type="GO" id="GO:0019867">
    <property type="term" value="C:outer membrane"/>
    <property type="evidence" value="ECO:0007669"/>
    <property type="project" value="InterPro"/>
</dbReference>
<dbReference type="InterPro" id="IPR005546">
    <property type="entry name" value="Autotransporte_beta"/>
</dbReference>
<keyword evidence="2" id="KW-0614">Plasmid</keyword>
<geneLocation type="plasmid" evidence="3">
    <name>pac1084_1</name>
</geneLocation>
<protein>
    <recommendedName>
        <fullName evidence="1">Autotransporter domain-containing protein</fullName>
    </recommendedName>
</protein>
<dbReference type="SUPFAM" id="SSF103515">
    <property type="entry name" value="Autotransporter"/>
    <property type="match status" value="1"/>
</dbReference>
<dbReference type="KEGG" id="aper:A0U91_14600"/>
<sequence>MTFATFGMRGRKSFTVKPVFDLSVFGAAAHRHAFGGLTPTAHQAFAGAGGMDVAGTPLEGDAAVLQAGLSYKVGKNVDVGLPYTGQFGTSYLENAIQAHAKVNF</sequence>
<dbReference type="AlphaFoldDB" id="A0A1U9LIG2"/>
<dbReference type="RefSeq" id="WP_077931888.1">
    <property type="nucleotide sequence ID" value="NZ_CP014688.1"/>
</dbReference>
<dbReference type="EMBL" id="CP014688">
    <property type="protein sequence ID" value="AQT06254.1"/>
    <property type="molecule type" value="Genomic_DNA"/>
</dbReference>
<dbReference type="InterPro" id="IPR006315">
    <property type="entry name" value="OM_autotransptr_brl_dom"/>
</dbReference>
<dbReference type="InterPro" id="IPR036709">
    <property type="entry name" value="Autotransporte_beta_dom_sf"/>
</dbReference>
<proteinExistence type="predicted"/>
<reference evidence="2 3" key="1">
    <citation type="submission" date="2016-03" db="EMBL/GenBank/DDBJ databases">
        <title>Acetic acid bacteria sequencing.</title>
        <authorList>
            <person name="Brandt J."/>
            <person name="Jakob F."/>
            <person name="Vogel R.F."/>
        </authorList>
    </citation>
    <scope>NUCLEOTIDE SEQUENCE [LARGE SCALE GENOMIC DNA]</scope>
    <source>
        <strain evidence="2 3">TMW2.1084</strain>
        <plasmid evidence="3">pac1084_1</plasmid>
    </source>
</reference>
<accession>A0A1U9LIG2</accession>
<dbReference type="NCBIfam" id="TIGR01414">
    <property type="entry name" value="autotrans_barl"/>
    <property type="match status" value="1"/>
</dbReference>
<dbReference type="Pfam" id="PF03797">
    <property type="entry name" value="Autotransporter"/>
    <property type="match status" value="1"/>
</dbReference>
<dbReference type="Gene3D" id="2.40.128.130">
    <property type="entry name" value="Autotransporter beta-domain"/>
    <property type="match status" value="1"/>
</dbReference>
<dbReference type="Proteomes" id="UP000189055">
    <property type="component" value="Plasmid pAC1084_1"/>
</dbReference>
<evidence type="ECO:0000259" key="1">
    <source>
        <dbReference type="PROSITE" id="PS51208"/>
    </source>
</evidence>
<gene>
    <name evidence="2" type="ORF">A0U91_14600</name>
</gene>
<feature type="domain" description="Autotransporter" evidence="1">
    <location>
        <begin position="1"/>
        <end position="104"/>
    </location>
</feature>
<dbReference type="PROSITE" id="PS51208">
    <property type="entry name" value="AUTOTRANSPORTER"/>
    <property type="match status" value="1"/>
</dbReference>
<organism evidence="2 3">
    <name type="scientific">Acetobacter persici</name>
    <dbReference type="NCBI Taxonomy" id="1076596"/>
    <lineage>
        <taxon>Bacteria</taxon>
        <taxon>Pseudomonadati</taxon>
        <taxon>Pseudomonadota</taxon>
        <taxon>Alphaproteobacteria</taxon>
        <taxon>Acetobacterales</taxon>
        <taxon>Acetobacteraceae</taxon>
        <taxon>Acetobacter</taxon>
    </lineage>
</organism>
<evidence type="ECO:0000313" key="3">
    <source>
        <dbReference type="Proteomes" id="UP000189055"/>
    </source>
</evidence>